<protein>
    <recommendedName>
        <fullName evidence="1">Secretion system C-terminal sorting domain-containing protein</fullName>
    </recommendedName>
</protein>
<organism evidence="2 3">
    <name type="scientific">Caldithrix abyssi DSM 13497</name>
    <dbReference type="NCBI Taxonomy" id="880073"/>
    <lineage>
        <taxon>Bacteria</taxon>
        <taxon>Pseudomonadati</taxon>
        <taxon>Calditrichota</taxon>
        <taxon>Calditrichia</taxon>
        <taxon>Calditrichales</taxon>
        <taxon>Calditrichaceae</taxon>
        <taxon>Caldithrix</taxon>
    </lineage>
</organism>
<reference evidence="2 3" key="1">
    <citation type="submission" date="2011-09" db="EMBL/GenBank/DDBJ databases">
        <title>The permanent draft genome of Caldithrix abyssi DSM 13497.</title>
        <authorList>
            <consortium name="US DOE Joint Genome Institute (JGI-PGF)"/>
            <person name="Lucas S."/>
            <person name="Han J."/>
            <person name="Lapidus A."/>
            <person name="Bruce D."/>
            <person name="Goodwin L."/>
            <person name="Pitluck S."/>
            <person name="Peters L."/>
            <person name="Kyrpides N."/>
            <person name="Mavromatis K."/>
            <person name="Ivanova N."/>
            <person name="Mikhailova N."/>
            <person name="Chertkov O."/>
            <person name="Detter J.C."/>
            <person name="Tapia R."/>
            <person name="Han C."/>
            <person name="Land M."/>
            <person name="Hauser L."/>
            <person name="Markowitz V."/>
            <person name="Cheng J.-F."/>
            <person name="Hugenholtz P."/>
            <person name="Woyke T."/>
            <person name="Wu D."/>
            <person name="Spring S."/>
            <person name="Brambilla E."/>
            <person name="Klenk H.-P."/>
            <person name="Eisen J.A."/>
        </authorList>
    </citation>
    <scope>NUCLEOTIDE SEQUENCE [LARGE SCALE GENOMIC DNA]</scope>
    <source>
        <strain evidence="2 3">DSM 13497</strain>
    </source>
</reference>
<dbReference type="Gene3D" id="2.60.40.4070">
    <property type="match status" value="1"/>
</dbReference>
<dbReference type="AlphaFoldDB" id="H1XQB4"/>
<dbReference type="InterPro" id="IPR026444">
    <property type="entry name" value="Secre_tail"/>
</dbReference>
<accession>H1XQB4</accession>
<dbReference type="NCBIfam" id="TIGR04183">
    <property type="entry name" value="Por_Secre_tail"/>
    <property type="match status" value="1"/>
</dbReference>
<name>H1XQB4_CALAY</name>
<gene>
    <name evidence="2" type="ORF">Calab_0355</name>
</gene>
<dbReference type="HOGENOM" id="CLU_569479_0_0_0"/>
<dbReference type="Pfam" id="PF18962">
    <property type="entry name" value="Por_Secre_tail"/>
    <property type="match status" value="1"/>
</dbReference>
<dbReference type="Proteomes" id="UP000004671">
    <property type="component" value="Chromosome"/>
</dbReference>
<dbReference type="OrthoDB" id="9779968at2"/>
<evidence type="ECO:0000313" key="2">
    <source>
        <dbReference type="EMBL" id="EHO40001.1"/>
    </source>
</evidence>
<dbReference type="InParanoid" id="H1XQB4"/>
<dbReference type="PaxDb" id="880073-Calab_0355"/>
<dbReference type="RefSeq" id="WP_006926909.1">
    <property type="nucleotide sequence ID" value="NZ_CM001402.1"/>
</dbReference>
<sequence>MSDNFQPTGIHEIVCYKNTDQNFDQWNVILGPFEGSNPSLSHSKTGSNGDIGLVWDHNGKIYFKGTNYYGNWTATQQISDDLWYHQDNCKPNLSYTSGIAHIVWEGFHAITEMPTGYYRYFKVDEERLSDLTVLPSHGADVHHLSVSSKQYADNTTAYDYTVVYEGDGIVKVTQTSDNFEEENFGDGQYPNITEHDMIRSVWTKYNDAPYLLKTDYVESSGGGISPIIINPTPVIDYVISANQNNSVEGTITLEVEAVKFNHDTVYFDNALKSKTWIVTQDYIPLEMDLKVRFHNVYNGFNDEDVLYSLVFEDSTQGEIFLTNLKYKELPAPNGTDFEKFFKVTTIVNLAGKTGKICLKTNGLTPALITKRLDVFSQSPLNKSRPVNAVIPKTFALRQNFPNPFNPLTHITLELPQEAKVGLSVYTINGKKVQTLLKGQQAAGIYEVVFDGRNLASGVYIYRLTTDKGFAQSKKMTLIK</sequence>
<proteinExistence type="predicted"/>
<dbReference type="eggNOG" id="COG2273">
    <property type="taxonomic scope" value="Bacteria"/>
</dbReference>
<keyword evidence="3" id="KW-1185">Reference proteome</keyword>
<dbReference type="EMBL" id="CM001402">
    <property type="protein sequence ID" value="EHO40001.1"/>
    <property type="molecule type" value="Genomic_DNA"/>
</dbReference>
<dbReference type="STRING" id="880073.Cabys_3157"/>
<feature type="domain" description="Secretion system C-terminal sorting" evidence="1">
    <location>
        <begin position="400"/>
        <end position="474"/>
    </location>
</feature>
<evidence type="ECO:0000313" key="3">
    <source>
        <dbReference type="Proteomes" id="UP000004671"/>
    </source>
</evidence>
<evidence type="ECO:0000259" key="1">
    <source>
        <dbReference type="Pfam" id="PF18962"/>
    </source>
</evidence>